<organism evidence="1 2">
    <name type="scientific">Trichonephila clavipes</name>
    <name type="common">Golden silk orbweaver</name>
    <name type="synonym">Nephila clavipes</name>
    <dbReference type="NCBI Taxonomy" id="2585209"/>
    <lineage>
        <taxon>Eukaryota</taxon>
        <taxon>Metazoa</taxon>
        <taxon>Ecdysozoa</taxon>
        <taxon>Arthropoda</taxon>
        <taxon>Chelicerata</taxon>
        <taxon>Arachnida</taxon>
        <taxon>Araneae</taxon>
        <taxon>Araneomorphae</taxon>
        <taxon>Entelegynae</taxon>
        <taxon>Araneoidea</taxon>
        <taxon>Nephilidae</taxon>
        <taxon>Trichonephila</taxon>
    </lineage>
</organism>
<comment type="caution">
    <text evidence="1">The sequence shown here is derived from an EMBL/GenBank/DDBJ whole genome shotgun (WGS) entry which is preliminary data.</text>
</comment>
<reference evidence="1" key="1">
    <citation type="submission" date="2020-08" db="EMBL/GenBank/DDBJ databases">
        <title>Multicomponent nature underlies the extraordinary mechanical properties of spider dragline silk.</title>
        <authorList>
            <person name="Kono N."/>
            <person name="Nakamura H."/>
            <person name="Mori M."/>
            <person name="Yoshida Y."/>
            <person name="Ohtoshi R."/>
            <person name="Malay A.D."/>
            <person name="Moran D.A.P."/>
            <person name="Tomita M."/>
            <person name="Numata K."/>
            <person name="Arakawa K."/>
        </authorList>
    </citation>
    <scope>NUCLEOTIDE SEQUENCE</scope>
</reference>
<evidence type="ECO:0000313" key="2">
    <source>
        <dbReference type="Proteomes" id="UP000887159"/>
    </source>
</evidence>
<accession>A0A8X6WJT2</accession>
<dbReference type="Proteomes" id="UP000887159">
    <property type="component" value="Unassembled WGS sequence"/>
</dbReference>
<name>A0A8X6WJT2_TRICX</name>
<proteinExistence type="predicted"/>
<dbReference type="EMBL" id="BMAU01021435">
    <property type="protein sequence ID" value="GFY36215.1"/>
    <property type="molecule type" value="Genomic_DNA"/>
</dbReference>
<keyword evidence="2" id="KW-1185">Reference proteome</keyword>
<protein>
    <submittedName>
        <fullName evidence="1">Uncharacterized protein</fullName>
    </submittedName>
</protein>
<sequence>MEVIRVEQRAYIKIAVLRGRNLPCDFHLIPKIKKPIRGRRFATREDIANAVRQQVTRFTVVRKMLMVFSASNCFSTTYPKYSYLRP</sequence>
<evidence type="ECO:0000313" key="1">
    <source>
        <dbReference type="EMBL" id="GFY36215.1"/>
    </source>
</evidence>
<dbReference type="AlphaFoldDB" id="A0A8X6WJT2"/>
<gene>
    <name evidence="1" type="ORF">TNCV_4845871</name>
</gene>